<dbReference type="Pfam" id="PF02992">
    <property type="entry name" value="Transposase_21"/>
    <property type="match status" value="1"/>
</dbReference>
<reference evidence="1" key="2">
    <citation type="journal article" date="2024" name="Plant">
        <title>Genomic evolution and insights into agronomic trait innovations of Sesamum species.</title>
        <authorList>
            <person name="Miao H."/>
            <person name="Wang L."/>
            <person name="Qu L."/>
            <person name="Liu H."/>
            <person name="Sun Y."/>
            <person name="Le M."/>
            <person name="Wang Q."/>
            <person name="Wei S."/>
            <person name="Zheng Y."/>
            <person name="Lin W."/>
            <person name="Duan Y."/>
            <person name="Cao H."/>
            <person name="Xiong S."/>
            <person name="Wang X."/>
            <person name="Wei L."/>
            <person name="Li C."/>
            <person name="Ma Q."/>
            <person name="Ju M."/>
            <person name="Zhao R."/>
            <person name="Li G."/>
            <person name="Mu C."/>
            <person name="Tian Q."/>
            <person name="Mei H."/>
            <person name="Zhang T."/>
            <person name="Gao T."/>
            <person name="Zhang H."/>
        </authorList>
    </citation>
    <scope>NUCLEOTIDE SEQUENCE</scope>
    <source>
        <strain evidence="1">KEN8</strain>
    </source>
</reference>
<dbReference type="AlphaFoldDB" id="A0AAW2LZT3"/>
<sequence>MLYWKDNVDLEYCKFYGDARYKPSRGRDPHRKKSPYVILRYLPLTPCLQRLYSSRKTVDHMTWHATHQTEERSICHQSDAKAWKHFNLLYLDFAEEQHNVRMGLCINDFALHEPLIEELLQLWHVGVRTYDHATDNTFIIRAALMWIVNNLPAMGWRLGGVPPGYGISGLYR</sequence>
<protein>
    <submittedName>
        <fullName evidence="1">Uncharacterized protein</fullName>
    </submittedName>
</protein>
<evidence type="ECO:0000313" key="1">
    <source>
        <dbReference type="EMBL" id="KAL0324665.1"/>
    </source>
</evidence>
<reference evidence="1" key="1">
    <citation type="submission" date="2020-06" db="EMBL/GenBank/DDBJ databases">
        <authorList>
            <person name="Li T."/>
            <person name="Hu X."/>
            <person name="Zhang T."/>
            <person name="Song X."/>
            <person name="Zhang H."/>
            <person name="Dai N."/>
            <person name="Sheng W."/>
            <person name="Hou X."/>
            <person name="Wei L."/>
        </authorList>
    </citation>
    <scope>NUCLEOTIDE SEQUENCE</scope>
    <source>
        <strain evidence="1">KEN8</strain>
        <tissue evidence="1">Leaf</tissue>
    </source>
</reference>
<dbReference type="EMBL" id="JACGWM010000015">
    <property type="protein sequence ID" value="KAL0324665.1"/>
    <property type="molecule type" value="Genomic_DNA"/>
</dbReference>
<name>A0AAW2LZT3_9LAMI</name>
<dbReference type="PANTHER" id="PTHR10775">
    <property type="entry name" value="OS08G0208400 PROTEIN"/>
    <property type="match status" value="1"/>
</dbReference>
<organism evidence="1">
    <name type="scientific">Sesamum calycinum</name>
    <dbReference type="NCBI Taxonomy" id="2727403"/>
    <lineage>
        <taxon>Eukaryota</taxon>
        <taxon>Viridiplantae</taxon>
        <taxon>Streptophyta</taxon>
        <taxon>Embryophyta</taxon>
        <taxon>Tracheophyta</taxon>
        <taxon>Spermatophyta</taxon>
        <taxon>Magnoliopsida</taxon>
        <taxon>eudicotyledons</taxon>
        <taxon>Gunneridae</taxon>
        <taxon>Pentapetalae</taxon>
        <taxon>asterids</taxon>
        <taxon>lamiids</taxon>
        <taxon>Lamiales</taxon>
        <taxon>Pedaliaceae</taxon>
        <taxon>Sesamum</taxon>
    </lineage>
</organism>
<dbReference type="PANTHER" id="PTHR10775:SF182">
    <property type="entry name" value="TRANSPOSON, EN_SPM-LIKE, TRANSPOSASE-ASSOCIATED DOMAIN PROTEIN-RELATED"/>
    <property type="match status" value="1"/>
</dbReference>
<proteinExistence type="predicted"/>
<comment type="caution">
    <text evidence="1">The sequence shown here is derived from an EMBL/GenBank/DDBJ whole genome shotgun (WGS) entry which is preliminary data.</text>
</comment>
<gene>
    <name evidence="1" type="ORF">Scaly_2433600</name>
</gene>
<dbReference type="InterPro" id="IPR004242">
    <property type="entry name" value="Transposase_21"/>
</dbReference>
<accession>A0AAW2LZT3</accession>